<dbReference type="GO" id="GO:0046394">
    <property type="term" value="P:carboxylic acid biosynthetic process"/>
    <property type="evidence" value="ECO:0007669"/>
    <property type="project" value="UniProtKB-ARBA"/>
</dbReference>
<dbReference type="InterPro" id="IPR043132">
    <property type="entry name" value="BCAT-like_C"/>
</dbReference>
<keyword evidence="2" id="KW-0456">Lyase</keyword>
<dbReference type="InterPro" id="IPR001544">
    <property type="entry name" value="Aminotrans_IV"/>
</dbReference>
<evidence type="ECO:0000256" key="1">
    <source>
        <dbReference type="ARBA" id="ARBA00009320"/>
    </source>
</evidence>
<dbReference type="PANTHER" id="PTHR42743">
    <property type="entry name" value="AMINO-ACID AMINOTRANSFERASE"/>
    <property type="match status" value="1"/>
</dbReference>
<organism evidence="2 3">
    <name type="scientific">Deinococcus geothermalis (strain DSM 11300 / CIP 105573 / AG-3a)</name>
    <dbReference type="NCBI Taxonomy" id="319795"/>
    <lineage>
        <taxon>Bacteria</taxon>
        <taxon>Thermotogati</taxon>
        <taxon>Deinococcota</taxon>
        <taxon>Deinococci</taxon>
        <taxon>Deinococcales</taxon>
        <taxon>Deinococcaceae</taxon>
        <taxon>Deinococcus</taxon>
    </lineage>
</organism>
<dbReference type="EC" id="4.1.3.38" evidence="2"/>
<dbReference type="Proteomes" id="UP000002431">
    <property type="component" value="Chromosome"/>
</dbReference>
<comment type="similarity">
    <text evidence="1">Belongs to the class-IV pyridoxal-phosphate-dependent aminotransferase family.</text>
</comment>
<name>Q1J135_DEIGD</name>
<dbReference type="Pfam" id="PF01063">
    <property type="entry name" value="Aminotran_4"/>
    <property type="match status" value="1"/>
</dbReference>
<dbReference type="Gene3D" id="3.30.470.10">
    <property type="match status" value="1"/>
</dbReference>
<dbReference type="eggNOG" id="COG0115">
    <property type="taxonomic scope" value="Bacteria"/>
</dbReference>
<dbReference type="RefSeq" id="WP_011529641.1">
    <property type="nucleotide sequence ID" value="NC_008025.1"/>
</dbReference>
<dbReference type="InterPro" id="IPR050571">
    <property type="entry name" value="Class-IV_PLP-Dep_Aminotrnsfr"/>
</dbReference>
<dbReference type="PANTHER" id="PTHR42743:SF4">
    <property type="entry name" value="BRANCHED-CHAIN-AMINO-ACID AMINOTRANSFERASE-RELATED"/>
    <property type="match status" value="1"/>
</dbReference>
<dbReference type="STRING" id="319795.Dgeo_0497"/>
<dbReference type="SUPFAM" id="SSF56752">
    <property type="entry name" value="D-aminoacid aminotransferase-like PLP-dependent enzymes"/>
    <property type="match status" value="1"/>
</dbReference>
<dbReference type="AlphaFoldDB" id="Q1J135"/>
<reference evidence="2" key="1">
    <citation type="submission" date="2006-04" db="EMBL/GenBank/DDBJ databases">
        <title>Complete sequence of chromosome of Deinococcus geothermalis DSM 11300.</title>
        <authorList>
            <consortium name="US DOE Joint Genome Institute"/>
            <person name="Copeland A."/>
            <person name="Lucas S."/>
            <person name="Lapidus A."/>
            <person name="Barry K."/>
            <person name="Detter J.C."/>
            <person name="Glavina del Rio T."/>
            <person name="Hammon N."/>
            <person name="Israni S."/>
            <person name="Dalin E."/>
            <person name="Tice H."/>
            <person name="Pitluck S."/>
            <person name="Brettin T."/>
            <person name="Bruce D."/>
            <person name="Han C."/>
            <person name="Tapia R."/>
            <person name="Saunders E."/>
            <person name="Gilna P."/>
            <person name="Schmutz J."/>
            <person name="Larimer F."/>
            <person name="Land M."/>
            <person name="Hauser L."/>
            <person name="Kyrpides N."/>
            <person name="Kim E."/>
            <person name="Daly M.J."/>
            <person name="Fredrickson J.K."/>
            <person name="Makarova K.S."/>
            <person name="Gaidamakova E.K."/>
            <person name="Zhai M."/>
            <person name="Richardson P."/>
        </authorList>
    </citation>
    <scope>NUCLEOTIDE SEQUENCE</scope>
    <source>
        <strain evidence="2">DSM 11300</strain>
    </source>
</reference>
<proteinExistence type="inferred from homology"/>
<dbReference type="InterPro" id="IPR036038">
    <property type="entry name" value="Aminotransferase-like"/>
</dbReference>
<dbReference type="EMBL" id="CP000359">
    <property type="protein sequence ID" value="ABF44799.1"/>
    <property type="molecule type" value="Genomic_DNA"/>
</dbReference>
<dbReference type="KEGG" id="dge:Dgeo_0497"/>
<evidence type="ECO:0000313" key="2">
    <source>
        <dbReference type="EMBL" id="ABF44799.1"/>
    </source>
</evidence>
<protein>
    <submittedName>
        <fullName evidence="2">Aminodeoxychorismate lyase apoprotein</fullName>
        <ecNumber evidence="2">4.1.3.38</ecNumber>
    </submittedName>
</protein>
<evidence type="ECO:0000313" key="3">
    <source>
        <dbReference type="Proteomes" id="UP000002431"/>
    </source>
</evidence>
<keyword evidence="3" id="KW-1185">Reference proteome</keyword>
<dbReference type="Gene3D" id="3.20.10.10">
    <property type="entry name" value="D-amino Acid Aminotransferase, subunit A, domain 2"/>
    <property type="match status" value="1"/>
</dbReference>
<dbReference type="HOGENOM" id="CLU_020844_2_1_0"/>
<gene>
    <name evidence="2" type="ordered locus">Dgeo_0497</name>
</gene>
<dbReference type="GO" id="GO:0008696">
    <property type="term" value="F:4-amino-4-deoxychorismate lyase activity"/>
    <property type="evidence" value="ECO:0007669"/>
    <property type="project" value="UniProtKB-EC"/>
</dbReference>
<sequence>MRPLPTEVDTGAWLHGATAFTTLRTHWGKPLLWEAHLARLAATCAWLGLPAPEGEPPTLDPLPWGLLRLTATPDGLFWSHRLLQPGPRPVKGVRVCLTNVQVHPQLAGHKTGNYLPSLLAGREAERQGAFEGWLTDAAGNIVDGSRTSPLLELGGRLVLPAGGLPGITRAAFLKGQAFEERPVAVSELPHVTRAWVCGSGVGVVPVCEIIGEGWQMTSPAAWPEVTDPALLWPAEQAGR</sequence>
<dbReference type="InterPro" id="IPR043131">
    <property type="entry name" value="BCAT-like_N"/>
</dbReference>
<accession>Q1J135</accession>